<evidence type="ECO:0000256" key="1">
    <source>
        <dbReference type="SAM" id="MobiDB-lite"/>
    </source>
</evidence>
<reference evidence="2 3" key="1">
    <citation type="submission" date="2015-11" db="EMBL/GenBank/DDBJ databases">
        <authorList>
            <consortium name="Pathogen Informatics"/>
        </authorList>
    </citation>
    <scope>NUCLEOTIDE SEQUENCE [LARGE SCALE GENOMIC DNA]</scope>
    <source>
        <strain evidence="2 3">006A-0059</strain>
    </source>
</reference>
<protein>
    <submittedName>
        <fullName evidence="2">Uncharacterized protein</fullName>
    </submittedName>
</protein>
<dbReference type="RefSeq" id="WP_059435550.1">
    <property type="nucleotide sequence ID" value="NZ_FAVB01000009.1"/>
</dbReference>
<gene>
    <name evidence="2" type="ORF">ERS686654_02127</name>
</gene>
<feature type="compositionally biased region" description="Polar residues" evidence="1">
    <location>
        <begin position="284"/>
        <end position="302"/>
    </location>
</feature>
<evidence type="ECO:0000313" key="3">
    <source>
        <dbReference type="Proteomes" id="UP000052237"/>
    </source>
</evidence>
<feature type="region of interest" description="Disordered" evidence="1">
    <location>
        <begin position="277"/>
        <end position="306"/>
    </location>
</feature>
<name>A0A0S4SVK5_CAMHY</name>
<keyword evidence="3" id="KW-1185">Reference proteome</keyword>
<dbReference type="AlphaFoldDB" id="A0A0S4SVK5"/>
<evidence type="ECO:0000313" key="2">
    <source>
        <dbReference type="EMBL" id="CUU90510.1"/>
    </source>
</evidence>
<dbReference type="Proteomes" id="UP000052237">
    <property type="component" value="Unassembled WGS sequence"/>
</dbReference>
<dbReference type="EMBL" id="FAVB01000009">
    <property type="protein sequence ID" value="CUU90510.1"/>
    <property type="molecule type" value="Genomic_DNA"/>
</dbReference>
<comment type="caution">
    <text evidence="2">The sequence shown here is derived from an EMBL/GenBank/DDBJ whole genome shotgun (WGS) entry which is preliminary data.</text>
</comment>
<sequence length="374" mass="42367">MAIELYPFYIPQKSSYLLIDKDPSLTFTFDNDVVAFSDGSNFTLTDNNFIDIFFEEFRVNYRFYNPYFSLFDLHFGKVGYTGGVGNSLFNVSYSISSKIINLKNGDGSEEYNLNVSSIQDFLQLENLNKSFLNSSFSSADRYHPLLVHDKSYCFLIKDENLLDSFGSIKDSVFTYSSSTALPGVVGKSLPIIFNGVKTSYYTQKDSPLYEFLTLLSSSGLELTINSDYSISTNKDHIIAVLDIEKKLIKIREYYLKFFVIDYSDFPLFSSIISSKSSELNNSETPSESTPNEVENKPSNNLPISDDDDFSGKFGNLSKDEIVTCSLYPKDEFKVKKVTILQTDFNNYTFVYVLISVKDVNNIVYIPSSLVSKKG</sequence>
<organism evidence="2 3">
    <name type="scientific">Campylobacter hyointestinalis subsp. hyointestinalis</name>
    <dbReference type="NCBI Taxonomy" id="91352"/>
    <lineage>
        <taxon>Bacteria</taxon>
        <taxon>Pseudomonadati</taxon>
        <taxon>Campylobacterota</taxon>
        <taxon>Epsilonproteobacteria</taxon>
        <taxon>Campylobacterales</taxon>
        <taxon>Campylobacteraceae</taxon>
        <taxon>Campylobacter</taxon>
    </lineage>
</organism>
<accession>A0A0S4SVK5</accession>
<proteinExistence type="predicted"/>